<evidence type="ECO:0000256" key="2">
    <source>
        <dbReference type="SAM" id="SignalP"/>
    </source>
</evidence>
<dbReference type="PROSITE" id="PS51257">
    <property type="entry name" value="PROKAR_LIPOPROTEIN"/>
    <property type="match status" value="1"/>
</dbReference>
<keyword evidence="4" id="KW-1185">Reference proteome</keyword>
<keyword evidence="2" id="KW-0732">Signal</keyword>
<dbReference type="OrthoDB" id="2550448at2759"/>
<dbReference type="AlphaFoldDB" id="E6ZXE7"/>
<dbReference type="HOGENOM" id="CLU_1482919_0_0_1"/>
<gene>
    <name evidence="3" type="ORF">sr12761</name>
</gene>
<proteinExistence type="predicted"/>
<dbReference type="EMBL" id="FQ311452">
    <property type="protein sequence ID" value="CBQ71904.1"/>
    <property type="molecule type" value="Genomic_DNA"/>
</dbReference>
<evidence type="ECO:0000256" key="1">
    <source>
        <dbReference type="SAM" id="MobiDB-lite"/>
    </source>
</evidence>
<protein>
    <submittedName>
        <fullName evidence="3">Uncharacterized protein</fullName>
    </submittedName>
</protein>
<feature type="chain" id="PRO_5003216999" evidence="2">
    <location>
        <begin position="19"/>
        <end position="182"/>
    </location>
</feature>
<feature type="region of interest" description="Disordered" evidence="1">
    <location>
        <begin position="159"/>
        <end position="182"/>
    </location>
</feature>
<name>E6ZXE7_SPORE</name>
<dbReference type="eggNOG" id="ENOG502RE3Y">
    <property type="taxonomic scope" value="Eukaryota"/>
</dbReference>
<organism evidence="3 4">
    <name type="scientific">Sporisorium reilianum (strain SRZ2)</name>
    <name type="common">Maize head smut fungus</name>
    <dbReference type="NCBI Taxonomy" id="999809"/>
    <lineage>
        <taxon>Eukaryota</taxon>
        <taxon>Fungi</taxon>
        <taxon>Dikarya</taxon>
        <taxon>Basidiomycota</taxon>
        <taxon>Ustilaginomycotina</taxon>
        <taxon>Ustilaginomycetes</taxon>
        <taxon>Ustilaginales</taxon>
        <taxon>Ustilaginaceae</taxon>
        <taxon>Sporisorium</taxon>
    </lineage>
</organism>
<accession>E6ZXE7</accession>
<sequence>MKTFALLLPLVVAATVSCTPFRADDTLTTPTSYDVEWKQTQQKPLNQLEGGLGNSVSGYFPAMSPKKIGLGCGLNWKDGQLHAGFDGGDPDNGIGGGFDWRPDSLSGIVGVHFKDVKINLNVTITDEHMVLFNVNGKELDWSKVVQQVKTELQDDDDYSFDFRPSRADGEALPNDVKPEILP</sequence>
<evidence type="ECO:0000313" key="4">
    <source>
        <dbReference type="Proteomes" id="UP000008867"/>
    </source>
</evidence>
<dbReference type="VEuPathDB" id="FungiDB:sr12761"/>
<dbReference type="Proteomes" id="UP000008867">
    <property type="component" value="Chromosome 3"/>
</dbReference>
<feature type="signal peptide" evidence="2">
    <location>
        <begin position="1"/>
        <end position="18"/>
    </location>
</feature>
<evidence type="ECO:0000313" key="3">
    <source>
        <dbReference type="EMBL" id="CBQ71904.1"/>
    </source>
</evidence>
<reference evidence="3 4" key="1">
    <citation type="journal article" date="2010" name="Science">
        <title>Pathogenicity determinants in smut fungi revealed by genome comparison.</title>
        <authorList>
            <person name="Schirawski J."/>
            <person name="Mannhaupt G."/>
            <person name="Muench K."/>
            <person name="Brefort T."/>
            <person name="Schipper K."/>
            <person name="Doehlemann G."/>
            <person name="Di Stasio M."/>
            <person name="Roessel N."/>
            <person name="Mendoza-Mendoza A."/>
            <person name="Pester D."/>
            <person name="Mueller O."/>
            <person name="Winterberg B."/>
            <person name="Meyer E."/>
            <person name="Ghareeb H."/>
            <person name="Wollenberg T."/>
            <person name="Muensterkoetter M."/>
            <person name="Wong P."/>
            <person name="Walter M."/>
            <person name="Stukenbrock E."/>
            <person name="Gueldener U."/>
            <person name="Kahmann R."/>
        </authorList>
    </citation>
    <scope>NUCLEOTIDE SEQUENCE [LARGE SCALE GENOMIC DNA]</scope>
    <source>
        <strain evidence="4">SRZ2</strain>
    </source>
</reference>